<feature type="transmembrane region" description="Helical" evidence="4">
    <location>
        <begin position="307"/>
        <end position="333"/>
    </location>
</feature>
<keyword evidence="4" id="KW-1133">Transmembrane helix</keyword>
<keyword evidence="4" id="KW-0812">Transmembrane</keyword>
<feature type="transmembrane region" description="Helical" evidence="4">
    <location>
        <begin position="339"/>
        <end position="357"/>
    </location>
</feature>
<dbReference type="InterPro" id="IPR052969">
    <property type="entry name" value="Thr-specific_kinase-like"/>
</dbReference>
<evidence type="ECO:0000256" key="2">
    <source>
        <dbReference type="ARBA" id="ARBA00022525"/>
    </source>
</evidence>
<dbReference type="STRING" id="671072.PL9214670076"/>
<evidence type="ECO:0000256" key="3">
    <source>
        <dbReference type="ARBA" id="ARBA00022729"/>
    </source>
</evidence>
<feature type="transmembrane region" description="Helical" evidence="4">
    <location>
        <begin position="262"/>
        <end position="286"/>
    </location>
</feature>
<evidence type="ECO:0000256" key="1">
    <source>
        <dbReference type="ARBA" id="ARBA00004613"/>
    </source>
</evidence>
<keyword evidence="7" id="KW-1185">Reference proteome</keyword>
<evidence type="ECO:0000256" key="4">
    <source>
        <dbReference type="SAM" id="Phobius"/>
    </source>
</evidence>
<evidence type="ECO:0000313" key="7">
    <source>
        <dbReference type="Proteomes" id="UP000184315"/>
    </source>
</evidence>
<sequence length="516" mass="55225">MNNFFGQLRQKLSKPLLFGLCGAVGCLGAAIVGEILLAVALPPSAQPLPPLPQVDVMFVLDVTGSMGGEIKGVQQGIQSFAREISLRKLDGQVGLIAFRDLLEGEEPQILSFDGSVFTSNSEMFSQQVSRLLANGGGDDPESSLDALVLAARQPFRPQATKVIVLITDALPKIPDKETPSVPEAVNVLRDYKIDQLHMVIQSSDQAAFEGLQASTPGEVFLLSEAASGREGFERILPVVGERIAETTIKGLQSNREFSTKSFGRLVVVISVWTGILTIGVALALIAGQNYYLRRRILTISEGLKGTGGSLIAGFIAGVAGQILFLPVASIPILVNAGRLFGWTILGSFVGGGMSFFVPNLQRRRALQGGAIGGATGSIGFLIVSAVSGDLVGRLVGAAIIGFFIGLMIALIEQFSRQSWLVVSWTPTEQTKINLGAEPVLLGSSEDAHVYLRKSQGYPPMTAKIYTEGEKIIMEFDETMKDKGMKILRHELSNGDKRKLGDVTLEVRTANSNLTKQ</sequence>
<feature type="transmembrane region" description="Helical" evidence="4">
    <location>
        <begin position="16"/>
        <end position="41"/>
    </location>
</feature>
<protein>
    <submittedName>
        <fullName evidence="6">von Willebrand factor type A</fullName>
    </submittedName>
</protein>
<dbReference type="Gene3D" id="3.40.50.410">
    <property type="entry name" value="von Willebrand factor, type A domain"/>
    <property type="match status" value="1"/>
</dbReference>
<dbReference type="EMBL" id="CZDF01000174">
    <property type="protein sequence ID" value="CUR35450.1"/>
    <property type="molecule type" value="Genomic_DNA"/>
</dbReference>
<proteinExistence type="predicted"/>
<keyword evidence="3" id="KW-0732">Signal</keyword>
<dbReference type="Proteomes" id="UP000184315">
    <property type="component" value="Unassembled WGS sequence"/>
</dbReference>
<comment type="subcellular location">
    <subcellularLocation>
        <location evidence="1">Secreted</location>
    </subcellularLocation>
</comment>
<evidence type="ECO:0000313" key="6">
    <source>
        <dbReference type="EMBL" id="CUR35450.1"/>
    </source>
</evidence>
<feature type="transmembrane region" description="Helical" evidence="4">
    <location>
        <begin position="369"/>
        <end position="388"/>
    </location>
</feature>
<organism evidence="6 7">
    <name type="scientific">Planktothrix tepida PCC 9214</name>
    <dbReference type="NCBI Taxonomy" id="671072"/>
    <lineage>
        <taxon>Bacteria</taxon>
        <taxon>Bacillati</taxon>
        <taxon>Cyanobacteriota</taxon>
        <taxon>Cyanophyceae</taxon>
        <taxon>Oscillatoriophycideae</taxon>
        <taxon>Oscillatoriales</taxon>
        <taxon>Microcoleaceae</taxon>
        <taxon>Planktothrix</taxon>
    </lineage>
</organism>
<dbReference type="InterPro" id="IPR002035">
    <property type="entry name" value="VWF_A"/>
</dbReference>
<reference evidence="7" key="1">
    <citation type="submission" date="2015-10" db="EMBL/GenBank/DDBJ databases">
        <authorList>
            <person name="Regsiter A."/>
            <person name="william w."/>
        </authorList>
    </citation>
    <scope>NUCLEOTIDE SEQUENCE [LARGE SCALE GENOMIC DNA]</scope>
</reference>
<dbReference type="CDD" id="cd00198">
    <property type="entry name" value="vWFA"/>
    <property type="match status" value="1"/>
</dbReference>
<dbReference type="PANTHER" id="PTHR47763">
    <property type="entry name" value="ALPHA-PROTEIN KINASE VWKA"/>
    <property type="match status" value="1"/>
</dbReference>
<dbReference type="InterPro" id="IPR056861">
    <property type="entry name" value="HMCN1-like_VWA"/>
</dbReference>
<accession>A0A1J1LTW0</accession>
<name>A0A1J1LTW0_9CYAN</name>
<dbReference type="OrthoDB" id="516926at2"/>
<keyword evidence="2" id="KW-0964">Secreted</keyword>
<feature type="domain" description="VWFA" evidence="5">
    <location>
        <begin position="55"/>
        <end position="239"/>
    </location>
</feature>
<dbReference type="SMART" id="SM00327">
    <property type="entry name" value="VWA"/>
    <property type="match status" value="1"/>
</dbReference>
<evidence type="ECO:0000259" key="5">
    <source>
        <dbReference type="PROSITE" id="PS50234"/>
    </source>
</evidence>
<dbReference type="InterPro" id="IPR036465">
    <property type="entry name" value="vWFA_dom_sf"/>
</dbReference>
<feature type="transmembrane region" description="Helical" evidence="4">
    <location>
        <begin position="394"/>
        <end position="411"/>
    </location>
</feature>
<dbReference type="SUPFAM" id="SSF53300">
    <property type="entry name" value="vWA-like"/>
    <property type="match status" value="1"/>
</dbReference>
<gene>
    <name evidence="6" type="ORF">PL9214670076</name>
</gene>
<dbReference type="PROSITE" id="PS50234">
    <property type="entry name" value="VWFA"/>
    <property type="match status" value="1"/>
</dbReference>
<keyword evidence="4" id="KW-0472">Membrane</keyword>
<dbReference type="AlphaFoldDB" id="A0A1J1LTW0"/>
<dbReference type="RefSeq" id="WP_072722416.1">
    <property type="nucleotide sequence ID" value="NZ_LN889815.1"/>
</dbReference>
<dbReference type="Pfam" id="PF25106">
    <property type="entry name" value="VWA_4"/>
    <property type="match status" value="1"/>
</dbReference>